<dbReference type="Gene3D" id="3.20.20.70">
    <property type="entry name" value="Aldolase class I"/>
    <property type="match status" value="1"/>
</dbReference>
<dbReference type="GO" id="GO:0016829">
    <property type="term" value="F:lyase activity"/>
    <property type="evidence" value="ECO:0007669"/>
    <property type="project" value="UniProtKB-KW"/>
</dbReference>
<dbReference type="AlphaFoldDB" id="A0A1U7NWP5"/>
<evidence type="ECO:0000313" key="7">
    <source>
        <dbReference type="Proteomes" id="UP000186607"/>
    </source>
</evidence>
<dbReference type="SUPFAM" id="SSF51569">
    <property type="entry name" value="Aldolase"/>
    <property type="match status" value="1"/>
</dbReference>
<dbReference type="PROSITE" id="PS00160">
    <property type="entry name" value="ALDOLASE_KDPG_KHG_2"/>
    <property type="match status" value="1"/>
</dbReference>
<dbReference type="InterPro" id="IPR031338">
    <property type="entry name" value="KDPG/KHG_AS_2"/>
</dbReference>
<dbReference type="STRING" id="249408.BOO71_0009139"/>
<evidence type="ECO:0000256" key="2">
    <source>
        <dbReference type="ARBA" id="ARBA00006906"/>
    </source>
</evidence>
<evidence type="ECO:0000256" key="1">
    <source>
        <dbReference type="ARBA" id="ARBA00004761"/>
    </source>
</evidence>
<accession>A0A1U7NWP5</accession>
<name>A0A1U7NWP5_9DEIO</name>
<evidence type="ECO:0000256" key="4">
    <source>
        <dbReference type="ARBA" id="ARBA00023239"/>
    </source>
</evidence>
<dbReference type="CDD" id="cd00452">
    <property type="entry name" value="KDPG_aldolase"/>
    <property type="match status" value="1"/>
</dbReference>
<dbReference type="PANTHER" id="PTHR30246:SF1">
    <property type="entry name" value="2-DEHYDRO-3-DEOXY-6-PHOSPHOGALACTONATE ALDOLASE-RELATED"/>
    <property type="match status" value="1"/>
</dbReference>
<comment type="similarity">
    <text evidence="2">Belongs to the KHG/KDPG aldolase family.</text>
</comment>
<reference evidence="6 7" key="1">
    <citation type="submission" date="2017-01" db="EMBL/GenBank/DDBJ databases">
        <title>Genome Analysis of Deinococcus marmoris KOPRI26562.</title>
        <authorList>
            <person name="Kim J.H."/>
            <person name="Oh H.-M."/>
        </authorList>
    </citation>
    <scope>NUCLEOTIDE SEQUENCE [LARGE SCALE GENOMIC DNA]</scope>
    <source>
        <strain evidence="6 7">KOPRI26562</strain>
    </source>
</reference>
<dbReference type="Pfam" id="PF01081">
    <property type="entry name" value="Aldolase"/>
    <property type="match status" value="1"/>
</dbReference>
<dbReference type="InterPro" id="IPR000887">
    <property type="entry name" value="Aldlse_KDPG_KHG"/>
</dbReference>
<evidence type="ECO:0000256" key="3">
    <source>
        <dbReference type="ARBA" id="ARBA00011233"/>
    </source>
</evidence>
<comment type="subunit">
    <text evidence="3">Homotrimer.</text>
</comment>
<sequence>MTWADLRGVLGRDRLLPLFTPDDLDVARVRLETLQNAGLQAAELTARAPQAAGNFAALRRDFPDLWLGAGTVMDAATARTYLEAGAHFIVGPCWVPEVAAACRAAGMPYLPGAGTVREVFEAQRGGAEVVKLFPAGVLGSAFVRALRGPLPDAQLLVTGGVQPTVQSVGPWLEAGALAVGLGGSLFAQPAAEWAAALADLLAFTRAASR</sequence>
<dbReference type="EMBL" id="MSTI01000104">
    <property type="protein sequence ID" value="OLV17341.1"/>
    <property type="molecule type" value="Genomic_DNA"/>
</dbReference>
<dbReference type="RefSeq" id="WP_075833976.1">
    <property type="nucleotide sequence ID" value="NZ_MSTI01000104.1"/>
</dbReference>
<comment type="pathway">
    <text evidence="1">Carbohydrate acid metabolism.</text>
</comment>
<keyword evidence="7" id="KW-1185">Reference proteome</keyword>
<evidence type="ECO:0000313" key="6">
    <source>
        <dbReference type="EMBL" id="OLV17341.1"/>
    </source>
</evidence>
<organism evidence="6 7">
    <name type="scientific">Deinococcus marmoris</name>
    <dbReference type="NCBI Taxonomy" id="249408"/>
    <lineage>
        <taxon>Bacteria</taxon>
        <taxon>Thermotogati</taxon>
        <taxon>Deinococcota</taxon>
        <taxon>Deinococci</taxon>
        <taxon>Deinococcales</taxon>
        <taxon>Deinococcaceae</taxon>
        <taxon>Deinococcus</taxon>
    </lineage>
</organism>
<protein>
    <submittedName>
        <fullName evidence="6">4-hydroxy-2-oxoglutarate aldolase</fullName>
    </submittedName>
</protein>
<proteinExistence type="inferred from homology"/>
<gene>
    <name evidence="6" type="ORF">BOO71_0009139</name>
</gene>
<dbReference type="Proteomes" id="UP000186607">
    <property type="component" value="Unassembled WGS sequence"/>
</dbReference>
<comment type="caution">
    <text evidence="6">The sequence shown here is derived from an EMBL/GenBank/DDBJ whole genome shotgun (WGS) entry which is preliminary data.</text>
</comment>
<dbReference type="PANTHER" id="PTHR30246">
    <property type="entry name" value="2-KETO-3-DEOXY-6-PHOSPHOGLUCONATE ALDOLASE"/>
    <property type="match status" value="1"/>
</dbReference>
<evidence type="ECO:0000256" key="5">
    <source>
        <dbReference type="ARBA" id="ARBA00023277"/>
    </source>
</evidence>
<dbReference type="InterPro" id="IPR013785">
    <property type="entry name" value="Aldolase_TIM"/>
</dbReference>
<keyword evidence="5" id="KW-0119">Carbohydrate metabolism</keyword>
<keyword evidence="4" id="KW-0456">Lyase</keyword>